<dbReference type="RefSeq" id="XP_026620311.1">
    <property type="nucleotide sequence ID" value="XM_026769808.1"/>
</dbReference>
<reference evidence="1 2" key="1">
    <citation type="submission" date="2018-07" db="EMBL/GenBank/DDBJ databases">
        <title>The genomes of Aspergillus section Nigri reveals drivers in fungal speciation.</title>
        <authorList>
            <consortium name="DOE Joint Genome Institute"/>
            <person name="Vesth T.C."/>
            <person name="Nybo J."/>
            <person name="Theobald S."/>
            <person name="Brandl J."/>
            <person name="Frisvad J.C."/>
            <person name="Nielsen K.F."/>
            <person name="Lyhne E.K."/>
            <person name="Kogle M.E."/>
            <person name="Kuo A."/>
            <person name="Riley R."/>
            <person name="Clum A."/>
            <person name="Nolan M."/>
            <person name="Lipzen A."/>
            <person name="Salamov A."/>
            <person name="Henrissat B."/>
            <person name="Wiebenga A."/>
            <person name="De vries R.P."/>
            <person name="Grigoriev I.V."/>
            <person name="Mortensen U.H."/>
            <person name="Andersen M.R."/>
            <person name="Baker S.E."/>
        </authorList>
    </citation>
    <scope>NUCLEOTIDE SEQUENCE [LARGE SCALE GENOMIC DNA]</scope>
    <source>
        <strain evidence="1 2">CBS 139.54b</strain>
    </source>
</reference>
<evidence type="ECO:0000313" key="1">
    <source>
        <dbReference type="EMBL" id="RDH27289.1"/>
    </source>
</evidence>
<organism evidence="1 2">
    <name type="scientific">Aspergillus welwitschiae</name>
    <dbReference type="NCBI Taxonomy" id="1341132"/>
    <lineage>
        <taxon>Eukaryota</taxon>
        <taxon>Fungi</taxon>
        <taxon>Dikarya</taxon>
        <taxon>Ascomycota</taxon>
        <taxon>Pezizomycotina</taxon>
        <taxon>Eurotiomycetes</taxon>
        <taxon>Eurotiomycetidae</taxon>
        <taxon>Eurotiales</taxon>
        <taxon>Aspergillaceae</taxon>
        <taxon>Aspergillus</taxon>
        <taxon>Aspergillus subgen. Circumdati</taxon>
    </lineage>
</organism>
<gene>
    <name evidence="1" type="ORF">BDQ94DRAFT_163753</name>
</gene>
<dbReference type="GeneID" id="38138164"/>
<keyword evidence="2" id="KW-1185">Reference proteome</keyword>
<evidence type="ECO:0000313" key="2">
    <source>
        <dbReference type="Proteomes" id="UP000253729"/>
    </source>
</evidence>
<sequence length="184" mass="20083">MFELSRAHFTRGRKNAETVADSNDARPILGVSSPFLRVLVCGQHDDIFTDGVSPGSSTSKTLSMSSCSLGDFTVSQHTLLYKYGACMENLCMRRPWTRYWSIADHADAPGDQLGNMKGMKNQLGNCRKRSSRGYIRLPLTVKFQAQSPSDESRNRGGAAPTLVSSVFGPHLQLTDGTGGCDNMD</sequence>
<name>A0A3F3PK18_9EURO</name>
<accession>A0A3F3PK18</accession>
<dbReference type="EMBL" id="KZ852094">
    <property type="protein sequence ID" value="RDH27289.1"/>
    <property type="molecule type" value="Genomic_DNA"/>
</dbReference>
<proteinExistence type="predicted"/>
<protein>
    <submittedName>
        <fullName evidence="1">Uncharacterized protein</fullName>
    </submittedName>
</protein>
<dbReference type="Proteomes" id="UP000253729">
    <property type="component" value="Unassembled WGS sequence"/>
</dbReference>
<dbReference type="AlphaFoldDB" id="A0A3F3PK18"/>